<dbReference type="AlphaFoldDB" id="A0A7S3BQM4"/>
<dbReference type="EMBL" id="HBHY01013558">
    <property type="protein sequence ID" value="CAE0142089.1"/>
    <property type="molecule type" value="Transcribed_RNA"/>
</dbReference>
<dbReference type="Gene3D" id="3.40.50.720">
    <property type="entry name" value="NAD(P)-binding Rossmann-like Domain"/>
    <property type="match status" value="1"/>
</dbReference>
<evidence type="ECO:0000313" key="2">
    <source>
        <dbReference type="EMBL" id="CAE0142089.1"/>
    </source>
</evidence>
<dbReference type="Pfam" id="PF05368">
    <property type="entry name" value="NmrA"/>
    <property type="match status" value="1"/>
</dbReference>
<reference evidence="2" key="1">
    <citation type="submission" date="2021-01" db="EMBL/GenBank/DDBJ databases">
        <authorList>
            <person name="Corre E."/>
            <person name="Pelletier E."/>
            <person name="Niang G."/>
            <person name="Scheremetjew M."/>
            <person name="Finn R."/>
            <person name="Kale V."/>
            <person name="Holt S."/>
            <person name="Cochrane G."/>
            <person name="Meng A."/>
            <person name="Brown T."/>
            <person name="Cohen L."/>
        </authorList>
    </citation>
    <scope>NUCLEOTIDE SEQUENCE</scope>
    <source>
        <strain evidence="2">RCC927</strain>
    </source>
</reference>
<proteinExistence type="predicted"/>
<dbReference type="PANTHER" id="PTHR43162">
    <property type="match status" value="1"/>
</dbReference>
<protein>
    <recommendedName>
        <fullName evidence="1">NmrA-like domain-containing protein</fullName>
    </recommendedName>
</protein>
<dbReference type="SUPFAM" id="SSF51735">
    <property type="entry name" value="NAD(P)-binding Rossmann-fold domains"/>
    <property type="match status" value="1"/>
</dbReference>
<feature type="domain" description="NmrA-like" evidence="1">
    <location>
        <begin position="21"/>
        <end position="262"/>
    </location>
</feature>
<sequence>MVTGAAGRDTPSPATSSEVRRVLVTGAAGRVGKEVVARLAKAGDFVVRAATRGDGAYARSLGAHEVVQWDLEDASTWGPAMEGVTHLFSSTQDKYIAQHMDFAKFCGEHHAGSLQHIVRVCTFGAETNTAAYDDATHVSRSGAAIPLMLQHYWWSEECFLRAGFGDRLTSLRGNFFMNHLLKNELGRIREEGAFASPLGDTKNSFVACNDMGEAAAVVLAEGAARHGDKAYDICGAAPQSMAEVAATLTEALATPLAREVVPDVAGKAVRYEPQDAAQFEADFGATRAEFFEYLRNGFYSRSSPCFYNLTGHRPLSYYEYLTTEGAAGDTGLAELFSDQGALYTKGQDLFKGLQDVKR</sequence>
<dbReference type="InterPro" id="IPR036291">
    <property type="entry name" value="NAD(P)-bd_dom_sf"/>
</dbReference>
<dbReference type="PANTHER" id="PTHR43162:SF1">
    <property type="entry name" value="PRESTALK A DIFFERENTIATION PROTEIN A"/>
    <property type="match status" value="1"/>
</dbReference>
<organism evidence="2">
    <name type="scientific">Prasinoderma singulare</name>
    <dbReference type="NCBI Taxonomy" id="676789"/>
    <lineage>
        <taxon>Eukaryota</taxon>
        <taxon>Viridiplantae</taxon>
        <taxon>Prasinodermophyta</taxon>
        <taxon>Prasinodermophyceae</taxon>
        <taxon>Prasinodermales</taxon>
        <taxon>Prasinodermaceae</taxon>
        <taxon>Prasinoderma</taxon>
    </lineage>
</organism>
<evidence type="ECO:0000259" key="1">
    <source>
        <dbReference type="Pfam" id="PF05368"/>
    </source>
</evidence>
<name>A0A7S3BQM4_9VIRI</name>
<gene>
    <name evidence="2" type="ORF">PSIN1315_LOCUS8698</name>
</gene>
<dbReference type="InterPro" id="IPR051604">
    <property type="entry name" value="Ergot_Alk_Oxidoreductase"/>
</dbReference>
<dbReference type="InterPro" id="IPR008030">
    <property type="entry name" value="NmrA-like"/>
</dbReference>
<accession>A0A7S3BQM4</accession>
<dbReference type="Gene3D" id="3.90.25.10">
    <property type="entry name" value="UDP-galactose 4-epimerase, domain 1"/>
    <property type="match status" value="1"/>
</dbReference>